<sequence length="878" mass="100057">MAYNLESLVQILNQILHNDHHQLWIVDPEKKPQIESLLEKACTLKELFENSSLVASGEIQSLESRLTEAIYRAEDAIESNLADQILLISRRSESFMMSPPDLNKVIGEFDAAKEEIMKIMDGSYTSNIGTLTPVSSRWDPNPKSIVVGFSNDLIHLKDRLTGQQSNLEIIPIVGMGGIGKTTLARNVYDDLFVISHFDTRAWITISQEYSVRGILLGLLGCVIDTPTDEMLQELNNKLAVRLHKILSGQRYLIVLDDIWSIKAWDDVMMFFPNDDNGSRIMVTTRETNVADYVCSNALHHKMRLLNDRESWNLLREKVFLQETCPPELEQVGKQIAKNCGGLPLALHVIGGTLSQTKKTIEFWEQVADNVSSAVADKDERFLKILSLSYNHLPNHLRPCFLYMGAFPEDYEIRASKLIKLWIAEGFLKQSSDKSLEETAQVYLKALVDRNLIFVRQRKTNGKVKSYTIHDLLRDLCMKKACQENFLYVKNQQVLNLPQGTCLRRVSAHSSRQIGDIYSSSNELETFARSFLYVGSGSLDIIMFSLIFRMRLLRILDVLGMNFDEFPEEILQLVNLRYLALSIHEKLPSSISRLWNLQTLIVRSGTSNNLVINIPPEIWNMPQLRHIKFKGGYVLFDCEHKKFFFTQVKLQSLSTIMISKLSHRVFETIPNVKKLAIICTYPFCRRIDLTCLEQLETLKCSPDWSLLSSSNTFLSLLVLPASLKNLTLTRCPIPLGSYMNQVIGGLPNLETLKLSDCNFNLSDEYEFRSPTWEVTEGGFLQLKFLLLEKLNLVNWIADEAHFPRLEHLVIKRCYALREIPNGVGDISTLQIIEVHNSSISAVDSARRIQEEQLELGNYDLQVRITMQSSGSFGDWFAAG</sequence>
<dbReference type="AlphaFoldDB" id="A0AAV6YBC1"/>
<dbReference type="InterPro" id="IPR042197">
    <property type="entry name" value="Apaf_helical"/>
</dbReference>
<keyword evidence="8" id="KW-0547">Nucleotide-binding</keyword>
<reference evidence="14" key="1">
    <citation type="submission" date="2019-10" db="EMBL/GenBank/DDBJ databases">
        <authorList>
            <person name="Zhang R."/>
            <person name="Pan Y."/>
            <person name="Wang J."/>
            <person name="Ma R."/>
            <person name="Yu S."/>
        </authorList>
    </citation>
    <scope>NUCLEOTIDE SEQUENCE</scope>
    <source>
        <strain evidence="14">LA-IB0</strain>
        <tissue evidence="14">Leaf</tissue>
    </source>
</reference>
<dbReference type="Pfam" id="PF00931">
    <property type="entry name" value="NB-ARC"/>
    <property type="match status" value="1"/>
</dbReference>
<dbReference type="GO" id="GO:0009626">
    <property type="term" value="P:plant-type hypersensitive response"/>
    <property type="evidence" value="ECO:0007669"/>
    <property type="project" value="UniProtKB-KW"/>
</dbReference>
<dbReference type="FunFam" id="1.10.8.430:FF:000003">
    <property type="entry name" value="Probable disease resistance protein At5g66910"/>
    <property type="match status" value="1"/>
</dbReference>
<dbReference type="GO" id="GO:0005524">
    <property type="term" value="F:ATP binding"/>
    <property type="evidence" value="ECO:0007669"/>
    <property type="project" value="UniProtKB-KW"/>
</dbReference>
<evidence type="ECO:0000256" key="6">
    <source>
        <dbReference type="ARBA" id="ARBA00022667"/>
    </source>
</evidence>
<organism evidence="14 15">
    <name type="scientific">Buddleja alternifolia</name>
    <dbReference type="NCBI Taxonomy" id="168488"/>
    <lineage>
        <taxon>Eukaryota</taxon>
        <taxon>Viridiplantae</taxon>
        <taxon>Streptophyta</taxon>
        <taxon>Embryophyta</taxon>
        <taxon>Tracheophyta</taxon>
        <taxon>Spermatophyta</taxon>
        <taxon>Magnoliopsida</taxon>
        <taxon>eudicotyledons</taxon>
        <taxon>Gunneridae</taxon>
        <taxon>Pentapetalae</taxon>
        <taxon>asterids</taxon>
        <taxon>lamiids</taxon>
        <taxon>Lamiales</taxon>
        <taxon>Scrophulariaceae</taxon>
        <taxon>Buddlejeae</taxon>
        <taxon>Buddleja</taxon>
    </lineage>
</organism>
<keyword evidence="7" id="KW-0677">Repeat</keyword>
<dbReference type="Gene3D" id="3.40.50.300">
    <property type="entry name" value="P-loop containing nucleotide triphosphate hydrolases"/>
    <property type="match status" value="1"/>
</dbReference>
<dbReference type="FunFam" id="1.10.10.10:FF:000322">
    <property type="entry name" value="Probable disease resistance protein At1g63360"/>
    <property type="match status" value="1"/>
</dbReference>
<keyword evidence="6" id="KW-0381">Hypersensitive response</keyword>
<keyword evidence="4" id="KW-0963">Cytoplasm</keyword>
<dbReference type="PANTHER" id="PTHR23155:SF1152">
    <property type="entry name" value="AAA+ ATPASE DOMAIN-CONTAINING PROTEIN"/>
    <property type="match status" value="1"/>
</dbReference>
<evidence type="ECO:0000256" key="7">
    <source>
        <dbReference type="ARBA" id="ARBA00022737"/>
    </source>
</evidence>
<feature type="domain" description="Disease resistance protein winged helix" evidence="12">
    <location>
        <begin position="406"/>
        <end position="476"/>
    </location>
</feature>
<dbReference type="Proteomes" id="UP000826271">
    <property type="component" value="Unassembled WGS sequence"/>
</dbReference>
<evidence type="ECO:0000259" key="13">
    <source>
        <dbReference type="Pfam" id="PF23598"/>
    </source>
</evidence>
<dbReference type="Pfam" id="PF23598">
    <property type="entry name" value="LRR_14"/>
    <property type="match status" value="1"/>
</dbReference>
<dbReference type="InterPro" id="IPR044974">
    <property type="entry name" value="Disease_R_plants"/>
</dbReference>
<dbReference type="InterPro" id="IPR036388">
    <property type="entry name" value="WH-like_DNA-bd_sf"/>
</dbReference>
<dbReference type="Gene3D" id="1.10.8.430">
    <property type="entry name" value="Helical domain of apoptotic protease-activating factors"/>
    <property type="match status" value="1"/>
</dbReference>
<dbReference type="GO" id="GO:0005737">
    <property type="term" value="C:cytoplasm"/>
    <property type="evidence" value="ECO:0007669"/>
    <property type="project" value="UniProtKB-SubCell"/>
</dbReference>
<comment type="caution">
    <text evidence="14">The sequence shown here is derived from an EMBL/GenBank/DDBJ whole genome shotgun (WGS) entry which is preliminary data.</text>
</comment>
<comment type="similarity">
    <text evidence="3">Belongs to the disease resistance NB-LRR family.</text>
</comment>
<evidence type="ECO:0000256" key="3">
    <source>
        <dbReference type="ARBA" id="ARBA00008894"/>
    </source>
</evidence>
<keyword evidence="15" id="KW-1185">Reference proteome</keyword>
<dbReference type="EMBL" id="WHWC01000002">
    <property type="protein sequence ID" value="KAG8388750.1"/>
    <property type="molecule type" value="Genomic_DNA"/>
</dbReference>
<dbReference type="Gene3D" id="1.20.5.4130">
    <property type="match status" value="1"/>
</dbReference>
<evidence type="ECO:0000256" key="9">
    <source>
        <dbReference type="ARBA" id="ARBA00022821"/>
    </source>
</evidence>
<evidence type="ECO:0000259" key="12">
    <source>
        <dbReference type="Pfam" id="PF23559"/>
    </source>
</evidence>
<evidence type="ECO:0000256" key="10">
    <source>
        <dbReference type="ARBA" id="ARBA00022840"/>
    </source>
</evidence>
<accession>A0AAV6YBC1</accession>
<dbReference type="GO" id="GO:0051607">
    <property type="term" value="P:defense response to virus"/>
    <property type="evidence" value="ECO:0007669"/>
    <property type="project" value="UniProtKB-ARBA"/>
</dbReference>
<protein>
    <recommendedName>
        <fullName evidence="16">NB-ARC domain-containing protein</fullName>
    </recommendedName>
</protein>
<keyword evidence="10" id="KW-0067">ATP-binding</keyword>
<evidence type="ECO:0000256" key="5">
    <source>
        <dbReference type="ARBA" id="ARBA00022614"/>
    </source>
</evidence>
<feature type="domain" description="Disease resistance R13L4/SHOC-2-like LRR" evidence="13">
    <location>
        <begin position="546"/>
        <end position="839"/>
    </location>
</feature>
<proteinExistence type="inferred from homology"/>
<dbReference type="GO" id="GO:0043531">
    <property type="term" value="F:ADP binding"/>
    <property type="evidence" value="ECO:0007669"/>
    <property type="project" value="InterPro"/>
</dbReference>
<name>A0AAV6YBC1_9LAMI</name>
<evidence type="ECO:0000256" key="1">
    <source>
        <dbReference type="ARBA" id="ARBA00002074"/>
    </source>
</evidence>
<feature type="domain" description="NB-ARC" evidence="11">
    <location>
        <begin position="155"/>
        <end position="322"/>
    </location>
</feature>
<evidence type="ECO:0008006" key="16">
    <source>
        <dbReference type="Google" id="ProtNLM"/>
    </source>
</evidence>
<comment type="subcellular location">
    <subcellularLocation>
        <location evidence="2">Cytoplasm</location>
    </subcellularLocation>
</comment>
<evidence type="ECO:0000313" key="15">
    <source>
        <dbReference type="Proteomes" id="UP000826271"/>
    </source>
</evidence>
<dbReference type="Gene3D" id="3.80.10.10">
    <property type="entry name" value="Ribonuclease Inhibitor"/>
    <property type="match status" value="1"/>
</dbReference>
<evidence type="ECO:0000256" key="2">
    <source>
        <dbReference type="ARBA" id="ARBA00004496"/>
    </source>
</evidence>
<gene>
    <name evidence="14" type="ORF">BUALT_Bualt02G0157800</name>
</gene>
<dbReference type="SUPFAM" id="SSF52540">
    <property type="entry name" value="P-loop containing nucleoside triphosphate hydrolases"/>
    <property type="match status" value="1"/>
</dbReference>
<dbReference type="Pfam" id="PF23559">
    <property type="entry name" value="WHD_DRP"/>
    <property type="match status" value="1"/>
</dbReference>
<evidence type="ECO:0000256" key="8">
    <source>
        <dbReference type="ARBA" id="ARBA00022741"/>
    </source>
</evidence>
<evidence type="ECO:0000313" key="14">
    <source>
        <dbReference type="EMBL" id="KAG8388750.1"/>
    </source>
</evidence>
<dbReference type="SUPFAM" id="SSF52058">
    <property type="entry name" value="L domain-like"/>
    <property type="match status" value="1"/>
</dbReference>
<dbReference type="InterPro" id="IPR058922">
    <property type="entry name" value="WHD_DRP"/>
</dbReference>
<dbReference type="PANTHER" id="PTHR23155">
    <property type="entry name" value="DISEASE RESISTANCE PROTEIN RP"/>
    <property type="match status" value="1"/>
</dbReference>
<dbReference type="FunFam" id="3.40.50.300:FF:001091">
    <property type="entry name" value="Probable disease resistance protein At1g61300"/>
    <property type="match status" value="1"/>
</dbReference>
<dbReference type="Gene3D" id="1.10.10.10">
    <property type="entry name" value="Winged helix-like DNA-binding domain superfamily/Winged helix DNA-binding domain"/>
    <property type="match status" value="1"/>
</dbReference>
<comment type="function">
    <text evidence="1">Confers resistance to late blight (Phytophthora infestans) races carrying the avirulence gene Avr1. Resistance proteins guard the plant against pathogens that contain an appropriate avirulence protein via an indirect interaction with this avirulence protein. That triggers a defense system including the hypersensitive response, which restricts the pathogen growth.</text>
</comment>
<evidence type="ECO:0000259" key="11">
    <source>
        <dbReference type="Pfam" id="PF00931"/>
    </source>
</evidence>
<keyword evidence="9" id="KW-0611">Plant defense</keyword>
<dbReference type="InterPro" id="IPR027417">
    <property type="entry name" value="P-loop_NTPase"/>
</dbReference>
<dbReference type="InterPro" id="IPR032675">
    <property type="entry name" value="LRR_dom_sf"/>
</dbReference>
<keyword evidence="5" id="KW-0433">Leucine-rich repeat</keyword>
<evidence type="ECO:0000256" key="4">
    <source>
        <dbReference type="ARBA" id="ARBA00022490"/>
    </source>
</evidence>
<dbReference type="InterPro" id="IPR002182">
    <property type="entry name" value="NB-ARC"/>
</dbReference>
<dbReference type="InterPro" id="IPR055414">
    <property type="entry name" value="LRR_R13L4/SHOC2-like"/>
</dbReference>
<dbReference type="PRINTS" id="PR00364">
    <property type="entry name" value="DISEASERSIST"/>
</dbReference>